<dbReference type="Proteomes" id="UP001199644">
    <property type="component" value="Unassembled WGS sequence"/>
</dbReference>
<protein>
    <submittedName>
        <fullName evidence="1">Hemolysin activation protein</fullName>
    </submittedName>
</protein>
<accession>A0AAW5EIL1</accession>
<proteinExistence type="predicted"/>
<evidence type="ECO:0000313" key="2">
    <source>
        <dbReference type="Proteomes" id="UP001199644"/>
    </source>
</evidence>
<dbReference type="AlphaFoldDB" id="A0AAW5EIL1"/>
<sequence length="76" mass="8184">VGVTGIVKYNNLLDSKQASIQAGKDININTQSQDNARQINNSGKILAQGNIVSFGNIDNKSLSKEISVGEILEQIR</sequence>
<feature type="non-terminal residue" evidence="1">
    <location>
        <position position="76"/>
    </location>
</feature>
<organism evidence="1 2">
    <name type="scientific">Campylobacter jejuni</name>
    <dbReference type="NCBI Taxonomy" id="197"/>
    <lineage>
        <taxon>Bacteria</taxon>
        <taxon>Pseudomonadati</taxon>
        <taxon>Campylobacterota</taxon>
        <taxon>Epsilonproteobacteria</taxon>
        <taxon>Campylobacterales</taxon>
        <taxon>Campylobacteraceae</taxon>
        <taxon>Campylobacter</taxon>
    </lineage>
</organism>
<gene>
    <name evidence="1" type="ORF">LZC39_11185</name>
</gene>
<feature type="non-terminal residue" evidence="1">
    <location>
        <position position="1"/>
    </location>
</feature>
<name>A0AAW5EIL1_CAMJU</name>
<evidence type="ECO:0000313" key="1">
    <source>
        <dbReference type="EMBL" id="MCH3852654.1"/>
    </source>
</evidence>
<reference evidence="1" key="1">
    <citation type="submission" date="2021-12" db="EMBL/GenBank/DDBJ databases">
        <title>Prevalence of phenicol resistance gene fexA in Campylobacter isolated from poultry supply chain.</title>
        <authorList>
            <person name="Tang B."/>
            <person name="Zheng X."/>
            <person name="Lin J."/>
            <person name="Lin R."/>
            <person name="Yang H."/>
            <person name="Shen Z."/>
            <person name="Xia F."/>
        </authorList>
    </citation>
    <scope>NUCLEOTIDE SEQUENCE</scope>
    <source>
        <strain evidence="1">CJHN2011004</strain>
    </source>
</reference>
<dbReference type="EMBL" id="JAJUOL010000276">
    <property type="protein sequence ID" value="MCH3852654.1"/>
    <property type="molecule type" value="Genomic_DNA"/>
</dbReference>
<comment type="caution">
    <text evidence="1">The sequence shown here is derived from an EMBL/GenBank/DDBJ whole genome shotgun (WGS) entry which is preliminary data.</text>
</comment>